<proteinExistence type="predicted"/>
<dbReference type="Proteomes" id="UP001054252">
    <property type="component" value="Unassembled WGS sequence"/>
</dbReference>
<dbReference type="EMBL" id="BPVZ01000001">
    <property type="protein sequence ID" value="GKU86230.1"/>
    <property type="molecule type" value="Genomic_DNA"/>
</dbReference>
<protein>
    <submittedName>
        <fullName evidence="1">Uncharacterized protein</fullName>
    </submittedName>
</protein>
<reference evidence="1 2" key="1">
    <citation type="journal article" date="2021" name="Commun. Biol.">
        <title>The genome of Shorea leprosula (Dipterocarpaceae) highlights the ecological relevance of drought in aseasonal tropical rainforests.</title>
        <authorList>
            <person name="Ng K.K.S."/>
            <person name="Kobayashi M.J."/>
            <person name="Fawcett J.A."/>
            <person name="Hatakeyama M."/>
            <person name="Paape T."/>
            <person name="Ng C.H."/>
            <person name="Ang C.C."/>
            <person name="Tnah L.H."/>
            <person name="Lee C.T."/>
            <person name="Nishiyama T."/>
            <person name="Sese J."/>
            <person name="O'Brien M.J."/>
            <person name="Copetti D."/>
            <person name="Mohd Noor M.I."/>
            <person name="Ong R.C."/>
            <person name="Putra M."/>
            <person name="Sireger I.Z."/>
            <person name="Indrioko S."/>
            <person name="Kosugi Y."/>
            <person name="Izuno A."/>
            <person name="Isagi Y."/>
            <person name="Lee S.L."/>
            <person name="Shimizu K.K."/>
        </authorList>
    </citation>
    <scope>NUCLEOTIDE SEQUENCE [LARGE SCALE GENOMIC DNA]</scope>
    <source>
        <strain evidence="1">214</strain>
    </source>
</reference>
<evidence type="ECO:0000313" key="2">
    <source>
        <dbReference type="Proteomes" id="UP001054252"/>
    </source>
</evidence>
<organism evidence="1 2">
    <name type="scientific">Rubroshorea leprosula</name>
    <dbReference type="NCBI Taxonomy" id="152421"/>
    <lineage>
        <taxon>Eukaryota</taxon>
        <taxon>Viridiplantae</taxon>
        <taxon>Streptophyta</taxon>
        <taxon>Embryophyta</taxon>
        <taxon>Tracheophyta</taxon>
        <taxon>Spermatophyta</taxon>
        <taxon>Magnoliopsida</taxon>
        <taxon>eudicotyledons</taxon>
        <taxon>Gunneridae</taxon>
        <taxon>Pentapetalae</taxon>
        <taxon>rosids</taxon>
        <taxon>malvids</taxon>
        <taxon>Malvales</taxon>
        <taxon>Dipterocarpaceae</taxon>
        <taxon>Rubroshorea</taxon>
    </lineage>
</organism>
<comment type="caution">
    <text evidence="1">The sequence shown here is derived from an EMBL/GenBank/DDBJ whole genome shotgun (WGS) entry which is preliminary data.</text>
</comment>
<accession>A0AAV5HMJ8</accession>
<gene>
    <name evidence="1" type="ORF">SLEP1_g778</name>
</gene>
<dbReference type="AlphaFoldDB" id="A0AAV5HMJ8"/>
<name>A0AAV5HMJ8_9ROSI</name>
<sequence length="40" mass="4340">MPDPLLAACAASNGSLDDICFFTQNEDVDCDEDNNSEVFL</sequence>
<evidence type="ECO:0000313" key="1">
    <source>
        <dbReference type="EMBL" id="GKU86230.1"/>
    </source>
</evidence>
<keyword evidence="2" id="KW-1185">Reference proteome</keyword>